<accession>A0A3D9L9L2</accession>
<dbReference type="InterPro" id="IPR038261">
    <property type="entry name" value="GPP34-like_sf"/>
</dbReference>
<gene>
    <name evidence="5" type="ORF">C7460_102181</name>
</gene>
<evidence type="ECO:0000256" key="2">
    <source>
        <dbReference type="ARBA" id="ARBA00023034"/>
    </source>
</evidence>
<dbReference type="GO" id="GO:0070273">
    <property type="term" value="F:phosphatidylinositol-4-phosphate binding"/>
    <property type="evidence" value="ECO:0007669"/>
    <property type="project" value="InterPro"/>
</dbReference>
<name>A0A3D9L9L2_MARFU</name>
<proteinExistence type="predicted"/>
<dbReference type="Pfam" id="PF05719">
    <property type="entry name" value="GPP34"/>
    <property type="match status" value="1"/>
</dbReference>
<dbReference type="InterPro" id="IPR008628">
    <property type="entry name" value="GPP34-like"/>
</dbReference>
<dbReference type="GO" id="GO:0005737">
    <property type="term" value="C:cytoplasm"/>
    <property type="evidence" value="ECO:0007669"/>
    <property type="project" value="UniProtKB-ARBA"/>
</dbReference>
<evidence type="ECO:0000256" key="3">
    <source>
        <dbReference type="ARBA" id="ARBA00023121"/>
    </source>
</evidence>
<protein>
    <submittedName>
        <fullName evidence="5">Golgi phosphoprotein 3 GPP34</fullName>
    </submittedName>
</protein>
<keyword evidence="4" id="KW-0472">Membrane</keyword>
<dbReference type="GO" id="GO:0012505">
    <property type="term" value="C:endomembrane system"/>
    <property type="evidence" value="ECO:0007669"/>
    <property type="project" value="UniProtKB-ARBA"/>
</dbReference>
<keyword evidence="3" id="KW-0446">Lipid-binding</keyword>
<dbReference type="Gene3D" id="1.10.3630.10">
    <property type="entry name" value="yeast vps74-n-term truncation variant domain like"/>
    <property type="match status" value="1"/>
</dbReference>
<evidence type="ECO:0000256" key="1">
    <source>
        <dbReference type="ARBA" id="ARBA00004255"/>
    </source>
</evidence>
<dbReference type="RefSeq" id="WP_115866690.1">
    <property type="nucleotide sequence ID" value="NZ_QREG01000002.1"/>
</dbReference>
<comment type="subcellular location">
    <subcellularLocation>
        <location evidence="1">Golgi apparatus membrane</location>
        <topology evidence="1">Peripheral membrane protein</topology>
        <orientation evidence="1">Cytoplasmic side</orientation>
    </subcellularLocation>
</comment>
<dbReference type="AlphaFoldDB" id="A0A3D9L9L2"/>
<evidence type="ECO:0000313" key="6">
    <source>
        <dbReference type="Proteomes" id="UP000256779"/>
    </source>
</evidence>
<sequence length="209" mass="23109">MKISIAEGLYLIALDDEEGRLLAAAEKSIVPGLISAALLELHLLKKVAIKDNVIEVLDQTGTGNGILDNILKKVKSGVGLIDAVENLAHTFKDIQEDLNELLVQRGILKKEATKLMWIPLSERMDNANYAFEAEIRKSLQAIVFKSAKPTNSFVILMSLIYDCNILDEVFRDKDELIDAVKVAKDIVNSPVVSEDVSKALKVLKAHFQK</sequence>
<keyword evidence="2" id="KW-0333">Golgi apparatus</keyword>
<keyword evidence="6" id="KW-1185">Reference proteome</keyword>
<dbReference type="Proteomes" id="UP000256779">
    <property type="component" value="Unassembled WGS sequence"/>
</dbReference>
<dbReference type="EMBL" id="QREG01000002">
    <property type="protein sequence ID" value="REE02157.1"/>
    <property type="molecule type" value="Genomic_DNA"/>
</dbReference>
<evidence type="ECO:0000256" key="4">
    <source>
        <dbReference type="ARBA" id="ARBA00023136"/>
    </source>
</evidence>
<reference evidence="5 6" key="1">
    <citation type="submission" date="2018-07" db="EMBL/GenBank/DDBJ databases">
        <title>Genomic Encyclopedia of Type Strains, Phase IV (KMG-IV): sequencing the most valuable type-strain genomes for metagenomic binning, comparative biology and taxonomic classification.</title>
        <authorList>
            <person name="Goeker M."/>
        </authorList>
    </citation>
    <scope>NUCLEOTIDE SEQUENCE [LARGE SCALE GENOMIC DNA]</scope>
    <source>
        <strain evidence="5 6">DSM 4134</strain>
    </source>
</reference>
<organism evidence="5 6">
    <name type="scientific">Marinoscillum furvescens DSM 4134</name>
    <dbReference type="NCBI Taxonomy" id="1122208"/>
    <lineage>
        <taxon>Bacteria</taxon>
        <taxon>Pseudomonadati</taxon>
        <taxon>Bacteroidota</taxon>
        <taxon>Cytophagia</taxon>
        <taxon>Cytophagales</taxon>
        <taxon>Reichenbachiellaceae</taxon>
        <taxon>Marinoscillum</taxon>
    </lineage>
</organism>
<evidence type="ECO:0000313" key="5">
    <source>
        <dbReference type="EMBL" id="REE02157.1"/>
    </source>
</evidence>
<dbReference type="OrthoDB" id="6237461at2"/>
<comment type="caution">
    <text evidence="5">The sequence shown here is derived from an EMBL/GenBank/DDBJ whole genome shotgun (WGS) entry which is preliminary data.</text>
</comment>